<evidence type="ECO:0008006" key="5">
    <source>
        <dbReference type="Google" id="ProtNLM"/>
    </source>
</evidence>
<name>A0ABW2MSC7_9FLAO</name>
<dbReference type="EMBL" id="JBHTBN010000001">
    <property type="protein sequence ID" value="MFC7356780.1"/>
    <property type="molecule type" value="Genomic_DNA"/>
</dbReference>
<evidence type="ECO:0000256" key="2">
    <source>
        <dbReference type="SAM" id="SignalP"/>
    </source>
</evidence>
<feature type="chain" id="PRO_5047147405" description="Outer membrane protein beta-barrel domain-containing protein" evidence="2">
    <location>
        <begin position="23"/>
        <end position="345"/>
    </location>
</feature>
<proteinExistence type="predicted"/>
<keyword evidence="4" id="KW-1185">Reference proteome</keyword>
<comment type="caution">
    <text evidence="3">The sequence shown here is derived from an EMBL/GenBank/DDBJ whole genome shotgun (WGS) entry which is preliminary data.</text>
</comment>
<evidence type="ECO:0000313" key="3">
    <source>
        <dbReference type="EMBL" id="MFC7356780.1"/>
    </source>
</evidence>
<dbReference type="RefSeq" id="WP_380216624.1">
    <property type="nucleotide sequence ID" value="NZ_JBHTBN010000001.1"/>
</dbReference>
<keyword evidence="1" id="KW-0175">Coiled coil</keyword>
<organism evidence="3 4">
    <name type="scientific">Jejudonia soesokkakensis</name>
    <dbReference type="NCBI Taxonomy" id="1323432"/>
    <lineage>
        <taxon>Bacteria</taxon>
        <taxon>Pseudomonadati</taxon>
        <taxon>Bacteroidota</taxon>
        <taxon>Flavobacteriia</taxon>
        <taxon>Flavobacteriales</taxon>
        <taxon>Flavobacteriaceae</taxon>
        <taxon>Jejudonia</taxon>
    </lineage>
</organism>
<keyword evidence="2" id="KW-0732">Signal</keyword>
<reference evidence="4" key="1">
    <citation type="journal article" date="2019" name="Int. J. Syst. Evol. Microbiol.">
        <title>The Global Catalogue of Microorganisms (GCM) 10K type strain sequencing project: providing services to taxonomists for standard genome sequencing and annotation.</title>
        <authorList>
            <consortium name="The Broad Institute Genomics Platform"/>
            <consortium name="The Broad Institute Genome Sequencing Center for Infectious Disease"/>
            <person name="Wu L."/>
            <person name="Ma J."/>
        </authorList>
    </citation>
    <scope>NUCLEOTIDE SEQUENCE [LARGE SCALE GENOMIC DNA]</scope>
    <source>
        <strain evidence="4">CGMCC 1.16306</strain>
    </source>
</reference>
<evidence type="ECO:0000256" key="1">
    <source>
        <dbReference type="SAM" id="Coils"/>
    </source>
</evidence>
<feature type="coiled-coil region" evidence="1">
    <location>
        <begin position="43"/>
        <end position="95"/>
    </location>
</feature>
<protein>
    <recommendedName>
        <fullName evidence="5">Outer membrane protein beta-barrel domain-containing protein</fullName>
    </recommendedName>
</protein>
<evidence type="ECO:0000313" key="4">
    <source>
        <dbReference type="Proteomes" id="UP001596415"/>
    </source>
</evidence>
<sequence length="345" mass="39782">MKKSIFYLLLASMLVSVPKITAQEENPKSKIELLRASKEVIIAEEKEALKKEVEAIMARQEANEITKEVADALKKEAAERRALNIENRLAIIDNKIALFERNGEDSSENKVSIFSDGKTIDIQLGAPKEREYDLRTTSDLVFAVGFNNVITKGESLDDSDFKIGGSRFAELGWAWKTRVFKESNWLRVKYGFSFQFNGLKPTDNRYYVENGDQTILEEYPLDLKKSKFRQDNLVFPLHFEFGPSEKIEKEDYFRYNTHNKLKFGIGGYAGFNLSSRQKLKFKEDGEEVKLKLKDDYNTNNFIYGVSAYLGWRGTALYAKYDLNPIFKDNPIEQRNISLGLRFDMD</sequence>
<gene>
    <name evidence="3" type="ORF">ACFQO1_03700</name>
</gene>
<accession>A0ABW2MSC7</accession>
<feature type="signal peptide" evidence="2">
    <location>
        <begin position="1"/>
        <end position="22"/>
    </location>
</feature>
<dbReference type="Proteomes" id="UP001596415">
    <property type="component" value="Unassembled WGS sequence"/>
</dbReference>